<organism evidence="1 2">
    <name type="scientific">Panicum hallii var. hallii</name>
    <dbReference type="NCBI Taxonomy" id="1504633"/>
    <lineage>
        <taxon>Eukaryota</taxon>
        <taxon>Viridiplantae</taxon>
        <taxon>Streptophyta</taxon>
        <taxon>Embryophyta</taxon>
        <taxon>Tracheophyta</taxon>
        <taxon>Spermatophyta</taxon>
        <taxon>Magnoliopsida</taxon>
        <taxon>Liliopsida</taxon>
        <taxon>Poales</taxon>
        <taxon>Poaceae</taxon>
        <taxon>PACMAD clade</taxon>
        <taxon>Panicoideae</taxon>
        <taxon>Panicodae</taxon>
        <taxon>Paniceae</taxon>
        <taxon>Panicinae</taxon>
        <taxon>Panicum</taxon>
        <taxon>Panicum sect. Panicum</taxon>
    </lineage>
</organism>
<protein>
    <submittedName>
        <fullName evidence="1">Uncharacterized protein</fullName>
    </submittedName>
</protein>
<sequence length="141" mass="16439">MNKSLAPIVAQAVLVQFTHTQYNHVKNQISMQNLHMTIDNTCSIEFDLYDFFAKDLLTKKQDIISSNSRSELYHSVHVRSHQDAALAVYSSSCDMWHRPLSHPVFFHNFLYLVQIKVQHTERHMRLPFSTSKLLLIPNNPM</sequence>
<gene>
    <name evidence="1" type="ORF">GQ55_5G384700</name>
</gene>
<dbReference type="AlphaFoldDB" id="A0A2T7DMW3"/>
<evidence type="ECO:0000313" key="2">
    <source>
        <dbReference type="Proteomes" id="UP000244336"/>
    </source>
</evidence>
<evidence type="ECO:0000313" key="1">
    <source>
        <dbReference type="EMBL" id="PUZ56919.1"/>
    </source>
</evidence>
<dbReference type="EMBL" id="CM009753">
    <property type="protein sequence ID" value="PUZ56919.1"/>
    <property type="molecule type" value="Genomic_DNA"/>
</dbReference>
<dbReference type="Gramene" id="PUZ56919">
    <property type="protein sequence ID" value="PUZ56919"/>
    <property type="gene ID" value="GQ55_5G384700"/>
</dbReference>
<dbReference type="Proteomes" id="UP000244336">
    <property type="component" value="Chromosome 5"/>
</dbReference>
<keyword evidence="2" id="KW-1185">Reference proteome</keyword>
<reference evidence="1 2" key="1">
    <citation type="submission" date="2018-04" db="EMBL/GenBank/DDBJ databases">
        <title>WGS assembly of Panicum hallii var. hallii HAL2.</title>
        <authorList>
            <person name="Lovell J."/>
            <person name="Jenkins J."/>
            <person name="Lowry D."/>
            <person name="Mamidi S."/>
            <person name="Sreedasyam A."/>
            <person name="Weng X."/>
            <person name="Barry K."/>
            <person name="Bonette J."/>
            <person name="Campitelli B."/>
            <person name="Daum C."/>
            <person name="Gordon S."/>
            <person name="Gould B."/>
            <person name="Lipzen A."/>
            <person name="MacQueen A."/>
            <person name="Palacio-Mejia J."/>
            <person name="Plott C."/>
            <person name="Shakirov E."/>
            <person name="Shu S."/>
            <person name="Yoshinaga Y."/>
            <person name="Zane M."/>
            <person name="Rokhsar D."/>
            <person name="Grimwood J."/>
            <person name="Schmutz J."/>
            <person name="Juenger T."/>
        </authorList>
    </citation>
    <scope>NUCLEOTIDE SEQUENCE [LARGE SCALE GENOMIC DNA]</scope>
    <source>
        <strain evidence="2">cv. HAL2</strain>
    </source>
</reference>
<proteinExistence type="predicted"/>
<dbReference type="OrthoDB" id="693274at2759"/>
<accession>A0A2T7DMW3</accession>
<name>A0A2T7DMW3_9POAL</name>